<dbReference type="PANTHER" id="PTHR34309:SF10">
    <property type="entry name" value="SLR1406 PROTEIN"/>
    <property type="match status" value="1"/>
</dbReference>
<dbReference type="Gene3D" id="3.30.450.150">
    <property type="entry name" value="Haem-degrading domain"/>
    <property type="match status" value="1"/>
</dbReference>
<reference evidence="1" key="1">
    <citation type="submission" date="2018-05" db="EMBL/GenBank/DDBJ databases">
        <authorList>
            <person name="Lanie J.A."/>
            <person name="Ng W.-L."/>
            <person name="Kazmierczak K.M."/>
            <person name="Andrzejewski T.M."/>
            <person name="Davidsen T.M."/>
            <person name="Wayne K.J."/>
            <person name="Tettelin H."/>
            <person name="Glass J.I."/>
            <person name="Rusch D."/>
            <person name="Podicherti R."/>
            <person name="Tsui H.-C.T."/>
            <person name="Winkler M.E."/>
        </authorList>
    </citation>
    <scope>NUCLEOTIDE SEQUENCE</scope>
</reference>
<sequence length="160" mass="17012">MTKNDVKELIVSLPLEKANVIVEEALKVGRENNMFPLTVSVLDSGGHLLSFQREDGSGILRGDIASGKAWGALGMGISSRTIRDRGKDRLAFQNAIATASKGRLIPVPGGVLICNHDGQVLGSVGISGDTSERDEYCAIKAIKSAGLVPDPEEEDPNWQS</sequence>
<dbReference type="AlphaFoldDB" id="A0A381VN19"/>
<evidence type="ECO:0000313" key="1">
    <source>
        <dbReference type="EMBL" id="SVA41719.1"/>
    </source>
</evidence>
<proteinExistence type="predicted"/>
<protein>
    <recommendedName>
        <fullName evidence="2">GlcG protein</fullName>
    </recommendedName>
</protein>
<dbReference type="InterPro" id="IPR052517">
    <property type="entry name" value="GlcG_carb_metab_protein"/>
</dbReference>
<dbReference type="Pfam" id="PF03928">
    <property type="entry name" value="HbpS-like"/>
    <property type="match status" value="1"/>
</dbReference>
<accession>A0A381VN19</accession>
<dbReference type="PANTHER" id="PTHR34309">
    <property type="entry name" value="SLR1406 PROTEIN"/>
    <property type="match status" value="1"/>
</dbReference>
<dbReference type="EMBL" id="UINC01009296">
    <property type="protein sequence ID" value="SVA41719.1"/>
    <property type="molecule type" value="Genomic_DNA"/>
</dbReference>
<gene>
    <name evidence="1" type="ORF">METZ01_LOCUS94573</name>
</gene>
<evidence type="ECO:0008006" key="2">
    <source>
        <dbReference type="Google" id="ProtNLM"/>
    </source>
</evidence>
<name>A0A381VN19_9ZZZZ</name>
<dbReference type="InterPro" id="IPR005624">
    <property type="entry name" value="PduO/GlcC-like"/>
</dbReference>
<organism evidence="1">
    <name type="scientific">marine metagenome</name>
    <dbReference type="NCBI Taxonomy" id="408172"/>
    <lineage>
        <taxon>unclassified sequences</taxon>
        <taxon>metagenomes</taxon>
        <taxon>ecological metagenomes</taxon>
    </lineage>
</organism>
<dbReference type="SUPFAM" id="SSF143744">
    <property type="entry name" value="GlcG-like"/>
    <property type="match status" value="1"/>
</dbReference>
<dbReference type="InterPro" id="IPR038084">
    <property type="entry name" value="PduO/GlcC-like_sf"/>
</dbReference>